<reference evidence="3 4" key="1">
    <citation type="submission" date="2017-11" db="EMBL/GenBank/DDBJ databases">
        <title>The genome sequence of Pantoea rodasii DSM 26611.</title>
        <authorList>
            <person name="Gao J."/>
            <person name="Mao X."/>
            <person name="Sun J."/>
        </authorList>
    </citation>
    <scope>NUCLEOTIDE SEQUENCE [LARGE SCALE GENOMIC DNA]</scope>
    <source>
        <strain evidence="3 4">DSM 26611</strain>
    </source>
</reference>
<sequence>MSTALIKWALKRILPGILLCALLGGAGWWFHHCGYASGFGAAKSAGDAALAREKKSRADERQRESEATTAALLKARGNERAQRSRADTLAASLADRTGELAQVKLLLATQIRQAVSDDNKTMGGCGYNGLGPRSMQLYAEALGYGHGHTGTGH</sequence>
<dbReference type="OrthoDB" id="6556359at2"/>
<feature type="transmembrane region" description="Helical" evidence="2">
    <location>
        <begin position="12"/>
        <end position="30"/>
    </location>
</feature>
<dbReference type="Proteomes" id="UP000232062">
    <property type="component" value="Unassembled WGS sequence"/>
</dbReference>
<dbReference type="RefSeq" id="WP_100700271.1">
    <property type="nucleotide sequence ID" value="NZ_MLFP01000019.1"/>
</dbReference>
<accession>A0A2M9WHI8</accession>
<gene>
    <name evidence="3" type="ORF">PRCB_03005</name>
</gene>
<dbReference type="STRING" id="1076549.HA45_19465"/>
<organism evidence="3 4">
    <name type="scientific">Pantoea rodasii</name>
    <dbReference type="NCBI Taxonomy" id="1076549"/>
    <lineage>
        <taxon>Bacteria</taxon>
        <taxon>Pseudomonadati</taxon>
        <taxon>Pseudomonadota</taxon>
        <taxon>Gammaproteobacteria</taxon>
        <taxon>Enterobacterales</taxon>
        <taxon>Erwiniaceae</taxon>
        <taxon>Pantoea</taxon>
    </lineage>
</organism>
<dbReference type="EMBL" id="PIQI01000009">
    <property type="protein sequence ID" value="PJZ06997.1"/>
    <property type="molecule type" value="Genomic_DNA"/>
</dbReference>
<feature type="compositionally biased region" description="Basic and acidic residues" evidence="1">
    <location>
        <begin position="51"/>
        <end position="66"/>
    </location>
</feature>
<keyword evidence="4" id="KW-1185">Reference proteome</keyword>
<evidence type="ECO:0000313" key="3">
    <source>
        <dbReference type="EMBL" id="PJZ06997.1"/>
    </source>
</evidence>
<feature type="region of interest" description="Disordered" evidence="1">
    <location>
        <begin position="51"/>
        <end position="85"/>
    </location>
</feature>
<evidence type="ECO:0000313" key="4">
    <source>
        <dbReference type="Proteomes" id="UP000232062"/>
    </source>
</evidence>
<evidence type="ECO:0000256" key="1">
    <source>
        <dbReference type="SAM" id="MobiDB-lite"/>
    </source>
</evidence>
<feature type="compositionally biased region" description="Basic and acidic residues" evidence="1">
    <location>
        <begin position="76"/>
        <end position="85"/>
    </location>
</feature>
<comment type="caution">
    <text evidence="3">The sequence shown here is derived from an EMBL/GenBank/DDBJ whole genome shotgun (WGS) entry which is preliminary data.</text>
</comment>
<proteinExistence type="predicted"/>
<keyword evidence="2" id="KW-1133">Transmembrane helix</keyword>
<protein>
    <submittedName>
        <fullName evidence="3">Uncharacterized protein</fullName>
    </submittedName>
</protein>
<keyword evidence="2" id="KW-0812">Transmembrane</keyword>
<dbReference type="AlphaFoldDB" id="A0A2M9WHI8"/>
<name>A0A2M9WHI8_9GAMM</name>
<evidence type="ECO:0000256" key="2">
    <source>
        <dbReference type="SAM" id="Phobius"/>
    </source>
</evidence>
<keyword evidence="2" id="KW-0472">Membrane</keyword>